<keyword evidence="2" id="KW-1185">Reference proteome</keyword>
<evidence type="ECO:0000313" key="1">
    <source>
        <dbReference type="EMBL" id="KAI5653969.1"/>
    </source>
</evidence>
<organism evidence="1 2">
    <name type="scientific">Catharanthus roseus</name>
    <name type="common">Madagascar periwinkle</name>
    <name type="synonym">Vinca rosea</name>
    <dbReference type="NCBI Taxonomy" id="4058"/>
    <lineage>
        <taxon>Eukaryota</taxon>
        <taxon>Viridiplantae</taxon>
        <taxon>Streptophyta</taxon>
        <taxon>Embryophyta</taxon>
        <taxon>Tracheophyta</taxon>
        <taxon>Spermatophyta</taxon>
        <taxon>Magnoliopsida</taxon>
        <taxon>eudicotyledons</taxon>
        <taxon>Gunneridae</taxon>
        <taxon>Pentapetalae</taxon>
        <taxon>asterids</taxon>
        <taxon>lamiids</taxon>
        <taxon>Gentianales</taxon>
        <taxon>Apocynaceae</taxon>
        <taxon>Rauvolfioideae</taxon>
        <taxon>Vinceae</taxon>
        <taxon>Catharanthinae</taxon>
        <taxon>Catharanthus</taxon>
    </lineage>
</organism>
<dbReference type="EMBL" id="CM044707">
    <property type="protein sequence ID" value="KAI5653969.1"/>
    <property type="molecule type" value="Genomic_DNA"/>
</dbReference>
<protein>
    <submittedName>
        <fullName evidence="1">Uncharacterized protein</fullName>
    </submittedName>
</protein>
<proteinExistence type="predicted"/>
<dbReference type="Proteomes" id="UP001060085">
    <property type="component" value="Linkage Group LG07"/>
</dbReference>
<accession>A0ACC0A1C5</accession>
<comment type="caution">
    <text evidence="1">The sequence shown here is derived from an EMBL/GenBank/DDBJ whole genome shotgun (WGS) entry which is preliminary data.</text>
</comment>
<gene>
    <name evidence="1" type="ORF">M9H77_31156</name>
</gene>
<reference evidence="2" key="1">
    <citation type="journal article" date="2023" name="Nat. Plants">
        <title>Single-cell RNA sequencing provides a high-resolution roadmap for understanding the multicellular compartmentation of specialized metabolism.</title>
        <authorList>
            <person name="Sun S."/>
            <person name="Shen X."/>
            <person name="Li Y."/>
            <person name="Li Y."/>
            <person name="Wang S."/>
            <person name="Li R."/>
            <person name="Zhang H."/>
            <person name="Shen G."/>
            <person name="Guo B."/>
            <person name="Wei J."/>
            <person name="Xu J."/>
            <person name="St-Pierre B."/>
            <person name="Chen S."/>
            <person name="Sun C."/>
        </authorList>
    </citation>
    <scope>NUCLEOTIDE SEQUENCE [LARGE SCALE GENOMIC DNA]</scope>
</reference>
<name>A0ACC0A1C5_CATRO</name>
<evidence type="ECO:0000313" key="2">
    <source>
        <dbReference type="Proteomes" id="UP001060085"/>
    </source>
</evidence>
<sequence>MVRNIFVEALWLEVPSHLLTETWTSVPAIPHSACKDDYIQWFLPRSHRSIQNPMNVPRGFHLPVDPPMPTLAPIDLIAHEVHRDDAGEEERLDRIADLVKRHYRSS</sequence>